<dbReference type="GO" id="GO:0005524">
    <property type="term" value="F:ATP binding"/>
    <property type="evidence" value="ECO:0007669"/>
    <property type="project" value="UniProtKB-UniRule"/>
</dbReference>
<dbReference type="PANTHER" id="PTHR27007">
    <property type="match status" value="1"/>
</dbReference>
<keyword evidence="17" id="KW-0325">Glycoprotein</keyword>
<keyword evidence="5" id="KW-1003">Cell membrane</keyword>
<dbReference type="FunFam" id="2.60.120.200:FF:000188">
    <property type="entry name" value="Os08g0124000 protein"/>
    <property type="match status" value="3"/>
</dbReference>
<reference evidence="23" key="1">
    <citation type="journal article" date="2009" name="Rice">
        <title>De Novo Next Generation Sequencing of Plant Genomes.</title>
        <authorList>
            <person name="Rounsley S."/>
            <person name="Marri P.R."/>
            <person name="Yu Y."/>
            <person name="He R."/>
            <person name="Sisneros N."/>
            <person name="Goicoechea J.L."/>
            <person name="Lee S.J."/>
            <person name="Angelova A."/>
            <person name="Kudrna D."/>
            <person name="Luo M."/>
            <person name="Affourtit J."/>
            <person name="Desany B."/>
            <person name="Knight J."/>
            <person name="Niazi F."/>
            <person name="Egholm M."/>
            <person name="Wing R.A."/>
        </authorList>
    </citation>
    <scope>NUCLEOTIDE SEQUENCE [LARGE SCALE GENOMIC DNA]</scope>
    <source>
        <strain evidence="23">cv. IRGC 105608</strain>
    </source>
</reference>
<organism evidence="23">
    <name type="scientific">Oryza barthii</name>
    <dbReference type="NCBI Taxonomy" id="65489"/>
    <lineage>
        <taxon>Eukaryota</taxon>
        <taxon>Viridiplantae</taxon>
        <taxon>Streptophyta</taxon>
        <taxon>Embryophyta</taxon>
        <taxon>Tracheophyta</taxon>
        <taxon>Spermatophyta</taxon>
        <taxon>Magnoliopsida</taxon>
        <taxon>Liliopsida</taxon>
        <taxon>Poales</taxon>
        <taxon>Poaceae</taxon>
        <taxon>BOP clade</taxon>
        <taxon>Oryzoideae</taxon>
        <taxon>Oryzeae</taxon>
        <taxon>Oryzinae</taxon>
        <taxon>Oryza</taxon>
    </lineage>
</organism>
<feature type="domain" description="Protein kinase" evidence="22">
    <location>
        <begin position="1788"/>
        <end position="2011"/>
    </location>
</feature>
<dbReference type="PROSITE" id="PS00107">
    <property type="entry name" value="PROTEIN_KINASE_ATP"/>
    <property type="match status" value="3"/>
</dbReference>
<feature type="binding site" evidence="18">
    <location>
        <position position="1061"/>
    </location>
    <ligand>
        <name>ATP</name>
        <dbReference type="ChEBI" id="CHEBI:30616"/>
    </ligand>
</feature>
<feature type="region of interest" description="Disordered" evidence="19">
    <location>
        <begin position="1744"/>
        <end position="1771"/>
    </location>
</feature>
<name>A0A0D3GVX3_9ORYZ</name>
<dbReference type="CDD" id="cd14066">
    <property type="entry name" value="STKc_IRAK"/>
    <property type="match status" value="2"/>
</dbReference>
<evidence type="ECO:0000313" key="24">
    <source>
        <dbReference type="Proteomes" id="UP000026960"/>
    </source>
</evidence>
<feature type="binding site" evidence="18">
    <location>
        <position position="380"/>
    </location>
    <ligand>
        <name>ATP</name>
        <dbReference type="ChEBI" id="CHEBI:30616"/>
    </ligand>
</feature>
<dbReference type="InterPro" id="IPR017441">
    <property type="entry name" value="Protein_kinase_ATP_BS"/>
</dbReference>
<keyword evidence="10" id="KW-0430">Lectin</keyword>
<dbReference type="InterPro" id="IPR001220">
    <property type="entry name" value="Legume_lectin_dom"/>
</dbReference>
<keyword evidence="11 18" id="KW-0547">Nucleotide-binding</keyword>
<dbReference type="InterPro" id="IPR000985">
    <property type="entry name" value="Lectin_LegA_CS"/>
</dbReference>
<feature type="compositionally biased region" description="Basic and acidic residues" evidence="19">
    <location>
        <begin position="985"/>
        <end position="999"/>
    </location>
</feature>
<evidence type="ECO:0000256" key="13">
    <source>
        <dbReference type="ARBA" id="ARBA00022840"/>
    </source>
</evidence>
<keyword evidence="8 20" id="KW-0812">Transmembrane</keyword>
<evidence type="ECO:0000256" key="9">
    <source>
        <dbReference type="ARBA" id="ARBA00022729"/>
    </source>
</evidence>
<keyword evidence="9 21" id="KW-0732">Signal</keyword>
<keyword evidence="16" id="KW-0675">Receptor</keyword>
<keyword evidence="6" id="KW-0723">Serine/threonine-protein kinase</keyword>
<dbReference type="PROSITE" id="PS00108">
    <property type="entry name" value="PROTEIN_KINASE_ST"/>
    <property type="match status" value="3"/>
</dbReference>
<dbReference type="EnsemblPlants" id="OBART08G01550.1">
    <property type="protein sequence ID" value="OBART08G01550.1"/>
    <property type="gene ID" value="OBART08G01550"/>
</dbReference>
<dbReference type="SUPFAM" id="SSF49899">
    <property type="entry name" value="Concanavalin A-like lectins/glucanases"/>
    <property type="match status" value="3"/>
</dbReference>
<dbReference type="PROSITE" id="PS00307">
    <property type="entry name" value="LECTIN_LEGUME_BETA"/>
    <property type="match status" value="3"/>
</dbReference>
<feature type="domain" description="Protein kinase" evidence="22">
    <location>
        <begin position="1032"/>
        <end position="1314"/>
    </location>
</feature>
<dbReference type="HOGENOM" id="CLU_233725_0_0_1"/>
<dbReference type="eggNOG" id="ENOG502QSJ4">
    <property type="taxonomic scope" value="Eukaryota"/>
</dbReference>
<dbReference type="Pfam" id="PF00069">
    <property type="entry name" value="Pkinase"/>
    <property type="match status" value="3"/>
</dbReference>
<evidence type="ECO:0000256" key="18">
    <source>
        <dbReference type="PROSITE-ProRule" id="PRU10141"/>
    </source>
</evidence>
<dbReference type="InterPro" id="IPR050528">
    <property type="entry name" value="L-type_Lectin-RKs"/>
</dbReference>
<evidence type="ECO:0000256" key="21">
    <source>
        <dbReference type="SAM" id="SignalP"/>
    </source>
</evidence>
<dbReference type="InterPro" id="IPR019825">
    <property type="entry name" value="Lectin_legB_Mn/Ca_BS"/>
</dbReference>
<dbReference type="PROSITE" id="PS00308">
    <property type="entry name" value="LECTIN_LEGUME_ALPHA"/>
    <property type="match status" value="1"/>
</dbReference>
<comment type="similarity">
    <text evidence="3">In the C-terminal section; belongs to the protein kinase superfamily. Ser/Thr protein kinase family.</text>
</comment>
<feature type="transmembrane region" description="Helical" evidence="20">
    <location>
        <begin position="1712"/>
        <end position="1737"/>
    </location>
</feature>
<evidence type="ECO:0000256" key="10">
    <source>
        <dbReference type="ARBA" id="ARBA00022734"/>
    </source>
</evidence>
<dbReference type="CDD" id="cd06899">
    <property type="entry name" value="lectin_legume_LecRK_Arcelin_ConA"/>
    <property type="match status" value="3"/>
</dbReference>
<feature type="compositionally biased region" description="Pro residues" evidence="19">
    <location>
        <begin position="1690"/>
        <end position="1704"/>
    </location>
</feature>
<dbReference type="Gene3D" id="3.30.200.20">
    <property type="entry name" value="Phosphorylase Kinase, domain 1"/>
    <property type="match status" value="3"/>
</dbReference>
<dbReference type="SMART" id="SM00220">
    <property type="entry name" value="S_TKc"/>
    <property type="match status" value="3"/>
</dbReference>
<keyword evidence="13 18" id="KW-0067">ATP-binding</keyword>
<dbReference type="GO" id="GO:0005886">
    <property type="term" value="C:plasma membrane"/>
    <property type="evidence" value="ECO:0007669"/>
    <property type="project" value="UniProtKB-SubCell"/>
</dbReference>
<evidence type="ECO:0000256" key="6">
    <source>
        <dbReference type="ARBA" id="ARBA00022527"/>
    </source>
</evidence>
<dbReference type="Gramene" id="OBART08G01550.1">
    <property type="protein sequence ID" value="OBART08G01550.1"/>
    <property type="gene ID" value="OBART08G01550"/>
</dbReference>
<evidence type="ECO:0000256" key="1">
    <source>
        <dbReference type="ARBA" id="ARBA00004251"/>
    </source>
</evidence>
<evidence type="ECO:0000256" key="4">
    <source>
        <dbReference type="ARBA" id="ARBA00012513"/>
    </source>
</evidence>
<evidence type="ECO:0000256" key="19">
    <source>
        <dbReference type="SAM" id="MobiDB-lite"/>
    </source>
</evidence>
<comment type="similarity">
    <text evidence="2">In the N-terminal section; belongs to the leguminous lectin family.</text>
</comment>
<keyword evidence="15 20" id="KW-0472">Membrane</keyword>
<dbReference type="FunFam" id="3.30.200.20:FF:000168">
    <property type="entry name" value="L-type lectin-domain containing receptor kinase IX.1"/>
    <property type="match status" value="3"/>
</dbReference>
<keyword evidence="14 20" id="KW-1133">Transmembrane helix</keyword>
<dbReference type="InterPro" id="IPR013320">
    <property type="entry name" value="ConA-like_dom_sf"/>
</dbReference>
<protein>
    <recommendedName>
        <fullName evidence="4">non-specific serine/threonine protein kinase</fullName>
        <ecNumber evidence="4">2.7.11.1</ecNumber>
    </recommendedName>
</protein>
<feature type="transmembrane region" description="Helical" evidence="20">
    <location>
        <begin position="955"/>
        <end position="978"/>
    </location>
</feature>
<evidence type="ECO:0000256" key="14">
    <source>
        <dbReference type="ARBA" id="ARBA00022989"/>
    </source>
</evidence>
<comment type="subcellular location">
    <subcellularLocation>
        <location evidence="1">Cell membrane</location>
        <topology evidence="1">Single-pass type I membrane protein</topology>
    </subcellularLocation>
</comment>
<dbReference type="Gene3D" id="1.10.510.10">
    <property type="entry name" value="Transferase(Phosphotransferase) domain 1"/>
    <property type="match status" value="3"/>
</dbReference>
<evidence type="ECO:0000256" key="11">
    <source>
        <dbReference type="ARBA" id="ARBA00022741"/>
    </source>
</evidence>
<dbReference type="GO" id="GO:0030246">
    <property type="term" value="F:carbohydrate binding"/>
    <property type="evidence" value="ECO:0007669"/>
    <property type="project" value="UniProtKB-KW"/>
</dbReference>
<accession>A0A0D3GVX3</accession>
<evidence type="ECO:0000259" key="22">
    <source>
        <dbReference type="PROSITE" id="PS50011"/>
    </source>
</evidence>
<dbReference type="InterPro" id="IPR011009">
    <property type="entry name" value="Kinase-like_dom_sf"/>
</dbReference>
<dbReference type="STRING" id="65489.A0A0D3GVX3"/>
<dbReference type="SUPFAM" id="SSF56112">
    <property type="entry name" value="Protein kinase-like (PK-like)"/>
    <property type="match status" value="3"/>
</dbReference>
<feature type="transmembrane region" description="Helical" evidence="20">
    <location>
        <begin position="282"/>
        <end position="305"/>
    </location>
</feature>
<feature type="domain" description="Protein kinase" evidence="22">
    <location>
        <begin position="351"/>
        <end position="633"/>
    </location>
</feature>
<dbReference type="GO" id="GO:0002229">
    <property type="term" value="P:defense response to oomycetes"/>
    <property type="evidence" value="ECO:0007669"/>
    <property type="project" value="UniProtKB-ARBA"/>
</dbReference>
<evidence type="ECO:0000256" key="5">
    <source>
        <dbReference type="ARBA" id="ARBA00022475"/>
    </source>
</evidence>
<evidence type="ECO:0000256" key="12">
    <source>
        <dbReference type="ARBA" id="ARBA00022777"/>
    </source>
</evidence>
<dbReference type="EC" id="2.7.11.1" evidence="4"/>
<evidence type="ECO:0000256" key="16">
    <source>
        <dbReference type="ARBA" id="ARBA00023170"/>
    </source>
</evidence>
<proteinExistence type="inferred from homology"/>
<sequence length="2011" mass="219965">MAAGVLMTKPFMAALACLLVMPSVVATTVSFNYSSFSNASKNITLQGSAALAGAAAEWIELTKGKGNNLSSGSTMGRMVYTPPVQLWDAATGEVASFTTRFSFNITPKNKSNKGDGMTFFLVSYPSRMPYMGYGGALGLTSQTFDNATAGDRFVAVEFDTYNNSFLDPDATYDHIGIDVNALRSVKTESLPSFILIGNMTAIVDYNSNSSIMSVKLWANGSTTPYNLSSKVDLKSALPEKVAVGFSAATGSSFEQHQLRSWYFNLTLEQKQPTGQHSRGGGVVAGATVGAILFVVLLFTMIAVLVRRRRRRKKMREEEEDDSEGDPIVEIEMGTGPRRFPYHVLVNATKSFAEEEKLGQGGFGAVYRGNLRELDIDVAIKRFSKDSSKQGRKEYKSEIKVISRLRHRNLVQLIGWCHGRHELLLVYELVPNRSLDVHLHGNGTFLTWPMRINIVLGLGNALLYLHEEWEQCVVHRDIKPSNIMLDESFNAKLGDFGLARLIDHAVGVQTMTHPSGTPGYLDPECVITAKASAESDVYSFGVVLLEVACGRRPISLLDNRNNSLFRLVEWVWDLYGQGAVLEAADERLNNDYDATNMECVMAVGLWCAHPDRYARPSIRAAMAILQSNGPLPVLPSKMPVPTYAPPMVSSEGQLSSSTGIRGGDMAGIPLITSAITCAVGIILFSVCYLPPAPVAALYFNYSTFSQDDGNTIRLEGDASFGDGWIDISANRYGHRGHSKGRASYSARPMLLWSRDTGEVASFTTRFSFNITPPKEDGGINNKGTGMAFFLAAYPSMLPSGVDELGYNIGLTDQGPDAIASGDSRFVAVEFDTFNNTMVHDPDATYDHLGIDVNSAVSNKTLTLPSFTLVGNMTAVVEYDNVSSILAMRLHLGYGLSGPRHRPDYNLSYKVDLKSVLPELVSVGFSASTTTSFELHQLHSWYFSSSLEPKAAVRGRVVAGATVGTVMFVILLFAMVAVLVRQRQSKKRETEEAKNGGRMDGSDDDDGETIVEIEMGTGPRRFPYYELVEATKSFAAEEKLGQGGFGTVYRGFLREQGLAVAIKRFTKDSSKQGRKEYKSEIKVIRRLRHRNLVQLIGWCHGSDELLLVYELVPNRSLDIHLHGNGTFLTWPMRVKIILGLGSALFYLHEEWEQCVVHRDIKPSNVMLDESFKAKLGDFGLARFIDHIVGMQTMTAVSGTPGYVDPECVITGRASAESDVYSFGIVLLEVACGRRPMSLLDSQKNGIFRLVEWAWDLYGKGDILTAADERLNGDYDAAEMEHVIVIGLWCAHPDPNARPSIRNAMAMLQSGGQLPVLPAKMPVPMYIPPVVSVDELFTSPAGMSSSSATQSSTTTVSGYATHISTSSDTSTSAGSKDSSSLLKHQFYHFKFVYKYITSSTTTTRYNIVGLIFFFSVFCDDLYSPAPVALALTFNHTNFGPDEQTNIRLEGDAAFSADVSFSGDGGGWVDISANRLDGSIDHSRGRVSYALPVPLWDAATGEVASFTTGFSFVINPPKQDGGINNKGAGMAFFLAGFPSRLPSAGSYAYNLGLTNQTADQVAAGDDRFVAVEFDTFNDTIVHDPDATYDHLGVDVNSVVSKMTLTLPSFTLVGNMTAVVEYDNVSSILAMRLHLGYGLSGPRHRPDYNLSYKVDLKSVLPEQVAVGFSAATSTSVELHQLRSWYFSSSLEPKAAPPPVAPPSPSPPPTSGSGSGGVVAGATVGAALFVVLLLAMVAVVVLVRRRHQRKKMREAEEANDDDDDTEGDPIMEIENGTGPRRFPYHVLVNATKSFAAEEKLGQGGFGAVYRGYLREQGLAVAIKRFIKDSSNQGRREYKSEIKVISRLRHRNLVQLIGWCHGRNELLLVYELVPNRSLDVHLYGNGTFLTWPMRINIVIGLGSALLYLHEWEQCVVHRDIKPSNVMLDESFNTKLGDFGLARLIDHADGVQTMTHPSGTPGYIDPECVITGKASAESDVYSFGVVLLEVVCARRPMSLLDDQNNGLFRLVEWVWDLYG</sequence>
<evidence type="ECO:0000256" key="17">
    <source>
        <dbReference type="ARBA" id="ARBA00023180"/>
    </source>
</evidence>
<dbReference type="Proteomes" id="UP000026960">
    <property type="component" value="Chromosome 8"/>
</dbReference>
<dbReference type="Gene3D" id="2.60.120.200">
    <property type="match status" value="3"/>
</dbReference>
<dbReference type="PROSITE" id="PS50011">
    <property type="entry name" value="PROTEIN_KINASE_DOM"/>
    <property type="match status" value="3"/>
</dbReference>
<reference evidence="23" key="2">
    <citation type="submission" date="2015-03" db="UniProtKB">
        <authorList>
            <consortium name="EnsemblPlants"/>
        </authorList>
    </citation>
    <scope>IDENTIFICATION</scope>
</reference>
<feature type="region of interest" description="Disordered" evidence="19">
    <location>
        <begin position="984"/>
        <end position="1005"/>
    </location>
</feature>
<keyword evidence="24" id="KW-1185">Reference proteome</keyword>
<evidence type="ECO:0000313" key="23">
    <source>
        <dbReference type="EnsemblPlants" id="OBART08G01550.1"/>
    </source>
</evidence>
<evidence type="ECO:0000256" key="7">
    <source>
        <dbReference type="ARBA" id="ARBA00022679"/>
    </source>
</evidence>
<feature type="signal peptide" evidence="21">
    <location>
        <begin position="1"/>
        <end position="26"/>
    </location>
</feature>
<dbReference type="FunFam" id="1.10.510.10:FF:000240">
    <property type="entry name" value="Lectin-domain containing receptor kinase A4.3"/>
    <property type="match status" value="3"/>
</dbReference>
<evidence type="ECO:0000256" key="3">
    <source>
        <dbReference type="ARBA" id="ARBA00010217"/>
    </source>
</evidence>
<dbReference type="GO" id="GO:0004674">
    <property type="term" value="F:protein serine/threonine kinase activity"/>
    <property type="evidence" value="ECO:0007669"/>
    <property type="project" value="UniProtKB-KW"/>
</dbReference>
<dbReference type="PaxDb" id="65489-OBART08G01550.1"/>
<keyword evidence="7" id="KW-0808">Transferase</keyword>
<evidence type="ECO:0000256" key="20">
    <source>
        <dbReference type="SAM" id="Phobius"/>
    </source>
</evidence>
<feature type="chain" id="PRO_5002263584" description="non-specific serine/threonine protein kinase" evidence="21">
    <location>
        <begin position="27"/>
        <end position="2011"/>
    </location>
</feature>
<keyword evidence="12" id="KW-0418">Kinase</keyword>
<feature type="region of interest" description="Disordered" evidence="19">
    <location>
        <begin position="1690"/>
        <end position="1710"/>
    </location>
</feature>
<evidence type="ECO:0000256" key="8">
    <source>
        <dbReference type="ARBA" id="ARBA00022692"/>
    </source>
</evidence>
<evidence type="ECO:0000256" key="2">
    <source>
        <dbReference type="ARBA" id="ARBA00008536"/>
    </source>
</evidence>
<evidence type="ECO:0000256" key="15">
    <source>
        <dbReference type="ARBA" id="ARBA00023136"/>
    </source>
</evidence>
<dbReference type="InterPro" id="IPR000719">
    <property type="entry name" value="Prot_kinase_dom"/>
</dbReference>
<feature type="binding site" evidence="18">
    <location>
        <position position="1817"/>
    </location>
    <ligand>
        <name>ATP</name>
        <dbReference type="ChEBI" id="CHEBI:30616"/>
    </ligand>
</feature>
<dbReference type="Pfam" id="PF00139">
    <property type="entry name" value="Lectin_legB"/>
    <property type="match status" value="3"/>
</dbReference>
<dbReference type="InterPro" id="IPR008271">
    <property type="entry name" value="Ser/Thr_kinase_AS"/>
</dbReference>
<feature type="compositionally biased region" description="Acidic residues" evidence="19">
    <location>
        <begin position="1751"/>
        <end position="1765"/>
    </location>
</feature>